<feature type="region of interest" description="Disordered" evidence="4">
    <location>
        <begin position="221"/>
        <end position="261"/>
    </location>
</feature>
<name>A0A9P6EJN3_9AGAR</name>
<evidence type="ECO:0000256" key="1">
    <source>
        <dbReference type="ARBA" id="ARBA00022630"/>
    </source>
</evidence>
<dbReference type="SUPFAM" id="SSF51905">
    <property type="entry name" value="FAD/NAD(P)-binding domain"/>
    <property type="match status" value="2"/>
</dbReference>
<keyword evidence="2" id="KW-0274">FAD</keyword>
<reference evidence="7" key="1">
    <citation type="submission" date="2020-11" db="EMBL/GenBank/DDBJ databases">
        <authorList>
            <consortium name="DOE Joint Genome Institute"/>
            <person name="Ahrendt S."/>
            <person name="Riley R."/>
            <person name="Andreopoulos W."/>
            <person name="Labutti K."/>
            <person name="Pangilinan J."/>
            <person name="Ruiz-Duenas F.J."/>
            <person name="Barrasa J.M."/>
            <person name="Sanchez-Garcia M."/>
            <person name="Camarero S."/>
            <person name="Miyauchi S."/>
            <person name="Serrano A."/>
            <person name="Linde D."/>
            <person name="Babiker R."/>
            <person name="Drula E."/>
            <person name="Ayuso-Fernandez I."/>
            <person name="Pacheco R."/>
            <person name="Padilla G."/>
            <person name="Ferreira P."/>
            <person name="Barriuso J."/>
            <person name="Kellner H."/>
            <person name="Castanera R."/>
            <person name="Alfaro M."/>
            <person name="Ramirez L."/>
            <person name="Pisabarro A.G."/>
            <person name="Kuo A."/>
            <person name="Tritt A."/>
            <person name="Lipzen A."/>
            <person name="He G."/>
            <person name="Yan M."/>
            <person name="Ng V."/>
            <person name="Cullen D."/>
            <person name="Martin F."/>
            <person name="Rosso M.-N."/>
            <person name="Henrissat B."/>
            <person name="Hibbett D."/>
            <person name="Martinez A.T."/>
            <person name="Grigoriev I.V."/>
        </authorList>
    </citation>
    <scope>NUCLEOTIDE SEQUENCE</scope>
    <source>
        <strain evidence="7">CBS 506.95</strain>
    </source>
</reference>
<keyword evidence="3" id="KW-0560">Oxidoreductase</keyword>
<evidence type="ECO:0000256" key="5">
    <source>
        <dbReference type="SAM" id="Phobius"/>
    </source>
</evidence>
<keyword evidence="5" id="KW-1133">Transmembrane helix</keyword>
<evidence type="ECO:0000256" key="2">
    <source>
        <dbReference type="ARBA" id="ARBA00022827"/>
    </source>
</evidence>
<gene>
    <name evidence="7" type="ORF">CPB83DRAFT_789134</name>
</gene>
<keyword evidence="5" id="KW-0472">Membrane</keyword>
<dbReference type="EMBL" id="MU157842">
    <property type="protein sequence ID" value="KAF9530110.1"/>
    <property type="molecule type" value="Genomic_DNA"/>
</dbReference>
<dbReference type="InterPro" id="IPR023753">
    <property type="entry name" value="FAD/NAD-binding_dom"/>
</dbReference>
<feature type="transmembrane region" description="Helical" evidence="5">
    <location>
        <begin position="35"/>
        <end position="57"/>
    </location>
</feature>
<organism evidence="7 8">
    <name type="scientific">Crepidotus variabilis</name>
    <dbReference type="NCBI Taxonomy" id="179855"/>
    <lineage>
        <taxon>Eukaryota</taxon>
        <taxon>Fungi</taxon>
        <taxon>Dikarya</taxon>
        <taxon>Basidiomycota</taxon>
        <taxon>Agaricomycotina</taxon>
        <taxon>Agaricomycetes</taxon>
        <taxon>Agaricomycetidae</taxon>
        <taxon>Agaricales</taxon>
        <taxon>Agaricineae</taxon>
        <taxon>Crepidotaceae</taxon>
        <taxon>Crepidotus</taxon>
    </lineage>
</organism>
<sequence length="599" mass="67293">MASATEAIRDIVAQYADDSKTALHMRNIFTLLSPFRLWAVLWNVGYVIVQLFIIKIFKPARPNARKALANPHGRVAVIGAGITGVSSAAHALAHGFEVVIFEQAPYEKLGGIWANVNKTSALQINSMIYRFHPGVMWKRGFPRRDEILSEVHRIWKEYYLDARTRFNTKVTSVQRSTPPDDGSWDHDRNRSRWIINDGSEGSFDAVIVTIGTCGDPNWIKLPGMPEHLGEDGSSNKNHDSPTSDSPGPDTKHSNAGGKPEPQEKFEKIIIHSSQLDSPDFQLKGGEKVVIIGSGASGVEAVETVLDKFGSVKDPQGGESKKQGVEVFMIARDDKWIIPRNIVMDTVISAQPFGREMPLSFVWERLLRRFQYKGVENLAPQGKGLYEGTPVVNDDFLSHIREGRCNYIRGSPVRLTSKGVMVTGRKKKPGKDTKMYVPKEGVTIDTVTDGAERLYEADVVVLATGYKRPSLDFLPKDLFPEGYERPDLYLQNFSTEDWSILMTNSSYVNAIGTVGHFHIGIYTRILLTLLLDPSARPQPKDMKLWVDTLRFIKRGASGGALGFFTYMELTLWLFLFHILRPDRLRWMFFILNGWGVHAQE</sequence>
<feature type="transmembrane region" description="Helical" evidence="5">
    <location>
        <begin position="559"/>
        <end position="578"/>
    </location>
</feature>
<dbReference type="OrthoDB" id="66881at2759"/>
<feature type="region of interest" description="Disordered" evidence="4">
    <location>
        <begin position="170"/>
        <end position="189"/>
    </location>
</feature>
<dbReference type="Gene3D" id="3.50.50.60">
    <property type="entry name" value="FAD/NAD(P)-binding domain"/>
    <property type="match status" value="2"/>
</dbReference>
<evidence type="ECO:0000259" key="6">
    <source>
        <dbReference type="Pfam" id="PF07992"/>
    </source>
</evidence>
<dbReference type="PANTHER" id="PTHR23023">
    <property type="entry name" value="DIMETHYLANILINE MONOOXYGENASE"/>
    <property type="match status" value="1"/>
</dbReference>
<comment type="caution">
    <text evidence="7">The sequence shown here is derived from an EMBL/GenBank/DDBJ whole genome shotgun (WGS) entry which is preliminary data.</text>
</comment>
<accession>A0A9P6EJN3</accession>
<dbReference type="InterPro" id="IPR036188">
    <property type="entry name" value="FAD/NAD-bd_sf"/>
</dbReference>
<dbReference type="InterPro" id="IPR050346">
    <property type="entry name" value="FMO-like"/>
</dbReference>
<evidence type="ECO:0000313" key="8">
    <source>
        <dbReference type="Proteomes" id="UP000807306"/>
    </source>
</evidence>
<evidence type="ECO:0000313" key="7">
    <source>
        <dbReference type="EMBL" id="KAF9530110.1"/>
    </source>
</evidence>
<dbReference type="AlphaFoldDB" id="A0A9P6EJN3"/>
<dbReference type="Proteomes" id="UP000807306">
    <property type="component" value="Unassembled WGS sequence"/>
</dbReference>
<keyword evidence="5" id="KW-0812">Transmembrane</keyword>
<dbReference type="GO" id="GO:0016491">
    <property type="term" value="F:oxidoreductase activity"/>
    <property type="evidence" value="ECO:0007669"/>
    <property type="project" value="UniProtKB-KW"/>
</dbReference>
<keyword evidence="8" id="KW-1185">Reference proteome</keyword>
<evidence type="ECO:0000256" key="4">
    <source>
        <dbReference type="SAM" id="MobiDB-lite"/>
    </source>
</evidence>
<proteinExistence type="predicted"/>
<evidence type="ECO:0000256" key="3">
    <source>
        <dbReference type="ARBA" id="ARBA00023002"/>
    </source>
</evidence>
<keyword evidence="1" id="KW-0285">Flavoprotein</keyword>
<dbReference type="Pfam" id="PF07992">
    <property type="entry name" value="Pyr_redox_2"/>
    <property type="match status" value="1"/>
</dbReference>
<feature type="domain" description="FAD/NAD(P)-binding" evidence="6">
    <location>
        <begin position="74"/>
        <end position="333"/>
    </location>
</feature>
<protein>
    <recommendedName>
        <fullName evidence="6">FAD/NAD(P)-binding domain-containing protein</fullName>
    </recommendedName>
</protein>